<feature type="compositionally biased region" description="Polar residues" evidence="1">
    <location>
        <begin position="19"/>
        <end position="31"/>
    </location>
</feature>
<dbReference type="SUPFAM" id="SSF53335">
    <property type="entry name" value="S-adenosyl-L-methionine-dependent methyltransferases"/>
    <property type="match status" value="1"/>
</dbReference>
<organism evidence="3 4">
    <name type="scientific">Exophiala bonariae</name>
    <dbReference type="NCBI Taxonomy" id="1690606"/>
    <lineage>
        <taxon>Eukaryota</taxon>
        <taxon>Fungi</taxon>
        <taxon>Dikarya</taxon>
        <taxon>Ascomycota</taxon>
        <taxon>Pezizomycotina</taxon>
        <taxon>Eurotiomycetes</taxon>
        <taxon>Chaetothyriomycetidae</taxon>
        <taxon>Chaetothyriales</taxon>
        <taxon>Herpotrichiellaceae</taxon>
        <taxon>Exophiala</taxon>
    </lineage>
</organism>
<dbReference type="GeneID" id="89976133"/>
<reference evidence="3 4" key="1">
    <citation type="submission" date="2023-08" db="EMBL/GenBank/DDBJ databases">
        <title>Black Yeasts Isolated from many extreme environments.</title>
        <authorList>
            <person name="Coleine C."/>
            <person name="Stajich J.E."/>
            <person name="Selbmann L."/>
        </authorList>
    </citation>
    <scope>NUCLEOTIDE SEQUENCE [LARGE SCALE GENOMIC DNA]</scope>
    <source>
        <strain evidence="3 4">CCFEE 5792</strain>
    </source>
</reference>
<dbReference type="EMBL" id="JAVRRD010000003">
    <property type="protein sequence ID" value="KAK5061425.1"/>
    <property type="molecule type" value="Genomic_DNA"/>
</dbReference>
<feature type="transmembrane region" description="Helical" evidence="2">
    <location>
        <begin position="111"/>
        <end position="129"/>
    </location>
</feature>
<keyword evidence="2" id="KW-1133">Transmembrane helix</keyword>
<comment type="caution">
    <text evidence="3">The sequence shown here is derived from an EMBL/GenBank/DDBJ whole genome shotgun (WGS) entry which is preliminary data.</text>
</comment>
<evidence type="ECO:0000313" key="4">
    <source>
        <dbReference type="Proteomes" id="UP001358417"/>
    </source>
</evidence>
<dbReference type="Gene3D" id="3.40.50.150">
    <property type="entry name" value="Vaccinia Virus protein VP39"/>
    <property type="match status" value="1"/>
</dbReference>
<evidence type="ECO:0008006" key="5">
    <source>
        <dbReference type="Google" id="ProtNLM"/>
    </source>
</evidence>
<keyword evidence="2" id="KW-0812">Transmembrane</keyword>
<gene>
    <name evidence="3" type="ORF">LTR84_007968</name>
</gene>
<feature type="region of interest" description="Disordered" evidence="1">
    <location>
        <begin position="1"/>
        <end position="38"/>
    </location>
</feature>
<evidence type="ECO:0000313" key="3">
    <source>
        <dbReference type="EMBL" id="KAK5061425.1"/>
    </source>
</evidence>
<feature type="transmembrane region" description="Helical" evidence="2">
    <location>
        <begin position="172"/>
        <end position="190"/>
    </location>
</feature>
<accession>A0AAV9NQN0</accession>
<keyword evidence="4" id="KW-1185">Reference proteome</keyword>
<keyword evidence="2" id="KW-0472">Membrane</keyword>
<dbReference type="InterPro" id="IPR029063">
    <property type="entry name" value="SAM-dependent_MTases_sf"/>
</dbReference>
<dbReference type="AlphaFoldDB" id="A0AAV9NQN0"/>
<feature type="compositionally biased region" description="Low complexity" evidence="1">
    <location>
        <begin position="7"/>
        <end position="18"/>
    </location>
</feature>
<dbReference type="FunFam" id="3.40.50.150:FF:000288">
    <property type="entry name" value="Spermine/spermidine synthase, putative"/>
    <property type="match status" value="1"/>
</dbReference>
<feature type="transmembrane region" description="Helical" evidence="2">
    <location>
        <begin position="211"/>
        <end position="234"/>
    </location>
</feature>
<dbReference type="RefSeq" id="XP_064710522.1">
    <property type="nucleotide sequence ID" value="XM_064851519.1"/>
</dbReference>
<dbReference type="NCBIfam" id="NF037959">
    <property type="entry name" value="MFS_SpdSyn"/>
    <property type="match status" value="1"/>
</dbReference>
<dbReference type="Proteomes" id="UP001358417">
    <property type="component" value="Unassembled WGS sequence"/>
</dbReference>
<feature type="transmembrane region" description="Helical" evidence="2">
    <location>
        <begin position="55"/>
        <end position="73"/>
    </location>
</feature>
<protein>
    <recommendedName>
        <fullName evidence="5">PABS domain-containing protein</fullName>
    </recommendedName>
</protein>
<name>A0AAV9NQN0_9EURO</name>
<evidence type="ECO:0000256" key="2">
    <source>
        <dbReference type="SAM" id="Phobius"/>
    </source>
</evidence>
<sequence>MAKKTTKSALAAKQSKSAPESSRQPGTSSKATIAPVSSKPPSIFSKLTDIRAQRTFQLILLAALSAPLSQLNLSPVYGAIPAGLYHRYGVIASFLLAVGIRGYLPKALSRWIATFSFWIPTFQFLLFQLSSSLGNPAGPVITELLTVYPLITSSVYIAVEYFDDLCYGTTKAPAGNTVPAMGLFVLFTVLQRAARSTIASFSGPGFLRSRVGLQLIIGMLYAMVIPKSLVWPAFPSVVITMIANPHCTLTKTTEVLNNTLGLYDYTILERQESITGYISVLEDNQKGFRVMRCDHSLLGGEWKIDSTTKAANKVGDPIYSIFTMLEAVRLVEPSSTSTEKTALNIGLGVGTAPSAMIAHGINTTILEIDPVVHEFAVKYFNLPYNHSYYIGDAVAIVGSSVANAQSKPETSEAESYDYIIHDVFTGGAEPVELFTEEFLAGLHLLLKSDGVIAINYAGDLSMPSASIVYRTIISVFPSCRAFREEAAPVAGTKQDDFTNMVFFCRKTDIPVNFRKPVETDFLGSRFRREYLMPKYEIPSSVFETKGSVLKNGKTKELEKWQAKSAIGHWRVMRTVLPDAIWINW</sequence>
<evidence type="ECO:0000256" key="1">
    <source>
        <dbReference type="SAM" id="MobiDB-lite"/>
    </source>
</evidence>
<proteinExistence type="predicted"/>